<evidence type="ECO:0000256" key="1">
    <source>
        <dbReference type="ARBA" id="ARBA00022723"/>
    </source>
</evidence>
<evidence type="ECO:0000256" key="2">
    <source>
        <dbReference type="ARBA" id="ARBA00022771"/>
    </source>
</evidence>
<evidence type="ECO:0000256" key="4">
    <source>
        <dbReference type="PROSITE-ProRule" id="PRU01343"/>
    </source>
</evidence>
<evidence type="ECO:0000313" key="7">
    <source>
        <dbReference type="EMBL" id="KAF2603530.1"/>
    </source>
</evidence>
<evidence type="ECO:0000256" key="3">
    <source>
        <dbReference type="ARBA" id="ARBA00022833"/>
    </source>
</evidence>
<protein>
    <recommendedName>
        <fullName evidence="6">GRF-type domain-containing protein</fullName>
    </recommendedName>
</protein>
<feature type="transmembrane region" description="Helical" evidence="5">
    <location>
        <begin position="245"/>
        <end position="266"/>
    </location>
</feature>
<keyword evidence="5" id="KW-0812">Transmembrane</keyword>
<sequence length="354" mass="40437">MILIFHSFKGFSDLEDFWDDLPVGRLKYNALDDFQEVFQTTSRKSSKRLPGSLLTKSPFHNRSERFGFSDLDLICRFFRSGRLLGRLTYDFQVSRLQPDDLPGKLSGRTDLKKNLISYLKLVKETWDNIATANPVHQRIEPVEYVPQPEADDGIPKTCYCGGEPVVATAYTRKDQGRRYFTCENADDGDCHIWKWWDVAVMEEFGDYQRQLRELKAQPDESEEKLVKVEKTVGELAKRKTGITNGYPLVVCVMVSLIFVICVLVTFKWVRRALEDDNATLCTLEDEVGAAEPRPMGVKASKAASKRKKSGREEELEKLQGILEKKDKISKQKVQYKVSVFSTTDAFGVVKVFCS</sequence>
<dbReference type="InterPro" id="IPR010666">
    <property type="entry name" value="Znf_GRF"/>
</dbReference>
<dbReference type="AlphaFoldDB" id="A0A8S9L5P8"/>
<evidence type="ECO:0000256" key="5">
    <source>
        <dbReference type="SAM" id="Phobius"/>
    </source>
</evidence>
<proteinExistence type="predicted"/>
<feature type="domain" description="GRF-type" evidence="6">
    <location>
        <begin position="158"/>
        <end position="199"/>
    </location>
</feature>
<keyword evidence="1" id="KW-0479">Metal-binding</keyword>
<dbReference type="GO" id="GO:0008270">
    <property type="term" value="F:zinc ion binding"/>
    <property type="evidence" value="ECO:0007669"/>
    <property type="project" value="UniProtKB-KW"/>
</dbReference>
<dbReference type="EMBL" id="QGKY02000094">
    <property type="protein sequence ID" value="KAF2603530.1"/>
    <property type="molecule type" value="Genomic_DNA"/>
</dbReference>
<dbReference type="PANTHER" id="PTHR33248">
    <property type="entry name" value="ZINC ION-BINDING PROTEIN"/>
    <property type="match status" value="1"/>
</dbReference>
<keyword evidence="3" id="KW-0862">Zinc</keyword>
<organism evidence="7">
    <name type="scientific">Brassica cretica</name>
    <name type="common">Mustard</name>
    <dbReference type="NCBI Taxonomy" id="69181"/>
    <lineage>
        <taxon>Eukaryota</taxon>
        <taxon>Viridiplantae</taxon>
        <taxon>Streptophyta</taxon>
        <taxon>Embryophyta</taxon>
        <taxon>Tracheophyta</taxon>
        <taxon>Spermatophyta</taxon>
        <taxon>Magnoliopsida</taxon>
        <taxon>eudicotyledons</taxon>
        <taxon>Gunneridae</taxon>
        <taxon>Pentapetalae</taxon>
        <taxon>rosids</taxon>
        <taxon>malvids</taxon>
        <taxon>Brassicales</taxon>
        <taxon>Brassicaceae</taxon>
        <taxon>Brassiceae</taxon>
        <taxon>Brassica</taxon>
    </lineage>
</organism>
<keyword evidence="5" id="KW-0472">Membrane</keyword>
<dbReference type="PROSITE" id="PS51999">
    <property type="entry name" value="ZF_GRF"/>
    <property type="match status" value="1"/>
</dbReference>
<gene>
    <name evidence="7" type="ORF">F2Q70_00028360</name>
</gene>
<accession>A0A8S9L5P8</accession>
<comment type="caution">
    <text evidence="7">The sequence shown here is derived from an EMBL/GenBank/DDBJ whole genome shotgun (WGS) entry which is preliminary data.</text>
</comment>
<name>A0A8S9L5P8_BRACR</name>
<evidence type="ECO:0000259" key="6">
    <source>
        <dbReference type="PROSITE" id="PS51999"/>
    </source>
</evidence>
<keyword evidence="5" id="KW-1133">Transmembrane helix</keyword>
<reference evidence="7" key="1">
    <citation type="submission" date="2019-12" db="EMBL/GenBank/DDBJ databases">
        <title>Genome sequencing and annotation of Brassica cretica.</title>
        <authorList>
            <person name="Studholme D.J."/>
            <person name="Sarris P.F."/>
        </authorList>
    </citation>
    <scope>NUCLEOTIDE SEQUENCE</scope>
    <source>
        <strain evidence="7">PFS-102/07</strain>
        <tissue evidence="7">Leaf</tissue>
    </source>
</reference>
<keyword evidence="2 4" id="KW-0863">Zinc-finger</keyword>
<dbReference type="Pfam" id="PF06839">
    <property type="entry name" value="Zn_ribbon_GRF"/>
    <property type="match status" value="1"/>
</dbReference>